<reference evidence="4" key="2">
    <citation type="journal article" date="2021" name="Genome Biol. Evol.">
        <title>Developing a high-quality reference genome for a parasitic bivalve with doubly uniparental inheritance (Bivalvia: Unionida).</title>
        <authorList>
            <person name="Smith C.H."/>
        </authorList>
    </citation>
    <scope>NUCLEOTIDE SEQUENCE</scope>
    <source>
        <strain evidence="4">CHS0354</strain>
        <tissue evidence="4">Mantle</tissue>
    </source>
</reference>
<dbReference type="PANTHER" id="PTHR17357:SF0">
    <property type="entry name" value="GANGLIOSIDE GM2 ACTIVATOR"/>
    <property type="match status" value="1"/>
</dbReference>
<dbReference type="GO" id="GO:0005319">
    <property type="term" value="F:lipid transporter activity"/>
    <property type="evidence" value="ECO:0007669"/>
    <property type="project" value="TreeGrafter"/>
</dbReference>
<comment type="caution">
    <text evidence="4">The sequence shown here is derived from an EMBL/GenBank/DDBJ whole genome shotgun (WGS) entry which is preliminary data.</text>
</comment>
<dbReference type="GO" id="GO:0006689">
    <property type="term" value="P:ganglioside catabolic process"/>
    <property type="evidence" value="ECO:0007669"/>
    <property type="project" value="InterPro"/>
</dbReference>
<dbReference type="GO" id="GO:0008047">
    <property type="term" value="F:enzyme activator activity"/>
    <property type="evidence" value="ECO:0007669"/>
    <property type="project" value="InterPro"/>
</dbReference>
<dbReference type="EMBL" id="JAEAOA010001296">
    <property type="protein sequence ID" value="KAK3602556.1"/>
    <property type="molecule type" value="Genomic_DNA"/>
</dbReference>
<evidence type="ECO:0000259" key="3">
    <source>
        <dbReference type="SMART" id="SM00737"/>
    </source>
</evidence>
<feature type="domain" description="MD-2-related lipid-recognition" evidence="3">
    <location>
        <begin position="30"/>
        <end position="194"/>
    </location>
</feature>
<sequence>MAVLYFAILAISASWLVEGNVKRELTSLKWSNCNPNRNSPITIQNVAVTPMPVEVPGNIHLTVDAKLNRSISHTSLKLSIKRKALFLDIPIPCLFHVGSCTYDDLCNTVDQMMTEDWAGIMGNIGKQIRTMLSTQQVPDHCPVGPMEVHLNSYTLTLPPVPKILTFFAAGDYHAIATATELTTGEEVVCLDLTLSIKENKTCSGISCIFG</sequence>
<dbReference type="GO" id="GO:0009898">
    <property type="term" value="C:cytoplasmic side of plasma membrane"/>
    <property type="evidence" value="ECO:0007669"/>
    <property type="project" value="TreeGrafter"/>
</dbReference>
<name>A0AAE0T2K4_9BIVA</name>
<dbReference type="SMART" id="SM00737">
    <property type="entry name" value="ML"/>
    <property type="match status" value="1"/>
</dbReference>
<dbReference type="InterPro" id="IPR036846">
    <property type="entry name" value="GM2-AP_sf"/>
</dbReference>
<dbReference type="Gene3D" id="2.70.220.10">
    <property type="entry name" value="Ganglioside GM2 activator"/>
    <property type="match status" value="1"/>
</dbReference>
<dbReference type="InterPro" id="IPR028996">
    <property type="entry name" value="GM2-AP"/>
</dbReference>
<evidence type="ECO:0000256" key="1">
    <source>
        <dbReference type="ARBA" id="ARBA00022729"/>
    </source>
</evidence>
<dbReference type="SUPFAM" id="SSF63707">
    <property type="entry name" value="Ganglioside M2 (gm2) activator"/>
    <property type="match status" value="1"/>
</dbReference>
<evidence type="ECO:0000313" key="5">
    <source>
        <dbReference type="Proteomes" id="UP001195483"/>
    </source>
</evidence>
<accession>A0AAE0T2K4</accession>
<dbReference type="Pfam" id="PF02221">
    <property type="entry name" value="E1_DerP2_DerF2"/>
    <property type="match status" value="1"/>
</dbReference>
<reference evidence="4" key="3">
    <citation type="submission" date="2023-05" db="EMBL/GenBank/DDBJ databases">
        <authorList>
            <person name="Smith C.H."/>
        </authorList>
    </citation>
    <scope>NUCLEOTIDE SEQUENCE</scope>
    <source>
        <strain evidence="4">CHS0354</strain>
        <tissue evidence="4">Mantle</tissue>
    </source>
</reference>
<evidence type="ECO:0000256" key="2">
    <source>
        <dbReference type="SAM" id="SignalP"/>
    </source>
</evidence>
<evidence type="ECO:0000313" key="4">
    <source>
        <dbReference type="EMBL" id="KAK3602556.1"/>
    </source>
</evidence>
<keyword evidence="1 2" id="KW-0732">Signal</keyword>
<proteinExistence type="predicted"/>
<reference evidence="4" key="1">
    <citation type="journal article" date="2021" name="Genome Biol. Evol.">
        <title>A High-Quality Reference Genome for a Parasitic Bivalve with Doubly Uniparental Inheritance (Bivalvia: Unionida).</title>
        <authorList>
            <person name="Smith C.H."/>
        </authorList>
    </citation>
    <scope>NUCLEOTIDE SEQUENCE</scope>
    <source>
        <strain evidence="4">CHS0354</strain>
    </source>
</reference>
<protein>
    <recommendedName>
        <fullName evidence="3">MD-2-related lipid-recognition domain-containing protein</fullName>
    </recommendedName>
</protein>
<dbReference type="InterPro" id="IPR003172">
    <property type="entry name" value="ML_dom"/>
</dbReference>
<organism evidence="4 5">
    <name type="scientific">Potamilus streckersoni</name>
    <dbReference type="NCBI Taxonomy" id="2493646"/>
    <lineage>
        <taxon>Eukaryota</taxon>
        <taxon>Metazoa</taxon>
        <taxon>Spiralia</taxon>
        <taxon>Lophotrochozoa</taxon>
        <taxon>Mollusca</taxon>
        <taxon>Bivalvia</taxon>
        <taxon>Autobranchia</taxon>
        <taxon>Heteroconchia</taxon>
        <taxon>Palaeoheterodonta</taxon>
        <taxon>Unionida</taxon>
        <taxon>Unionoidea</taxon>
        <taxon>Unionidae</taxon>
        <taxon>Ambleminae</taxon>
        <taxon>Lampsilini</taxon>
        <taxon>Potamilus</taxon>
    </lineage>
</organism>
<dbReference type="Proteomes" id="UP001195483">
    <property type="component" value="Unassembled WGS sequence"/>
</dbReference>
<dbReference type="AlphaFoldDB" id="A0AAE0T2K4"/>
<feature type="chain" id="PRO_5041945675" description="MD-2-related lipid-recognition domain-containing protein" evidence="2">
    <location>
        <begin position="20"/>
        <end position="210"/>
    </location>
</feature>
<dbReference type="PANTHER" id="PTHR17357">
    <property type="entry name" value="GM2 GANGLIOSIDE ACTIVATOR PROTEIN"/>
    <property type="match status" value="1"/>
</dbReference>
<gene>
    <name evidence="4" type="ORF">CHS0354_021143</name>
</gene>
<keyword evidence="5" id="KW-1185">Reference proteome</keyword>
<feature type="signal peptide" evidence="2">
    <location>
        <begin position="1"/>
        <end position="19"/>
    </location>
</feature>